<protein>
    <submittedName>
        <fullName evidence="1">Uncharacterized protein</fullName>
    </submittedName>
</protein>
<comment type="caution">
    <text evidence="1">The sequence shown here is derived from an EMBL/GenBank/DDBJ whole genome shotgun (WGS) entry which is preliminary data.</text>
</comment>
<evidence type="ECO:0000313" key="2">
    <source>
        <dbReference type="Proteomes" id="UP001221142"/>
    </source>
</evidence>
<dbReference type="AlphaFoldDB" id="A0AAD7FDE0"/>
<reference evidence="1" key="1">
    <citation type="submission" date="2023-03" db="EMBL/GenBank/DDBJ databases">
        <title>Massive genome expansion in bonnet fungi (Mycena s.s.) driven by repeated elements and novel gene families across ecological guilds.</title>
        <authorList>
            <consortium name="Lawrence Berkeley National Laboratory"/>
            <person name="Harder C.B."/>
            <person name="Miyauchi S."/>
            <person name="Viragh M."/>
            <person name="Kuo A."/>
            <person name="Thoen E."/>
            <person name="Andreopoulos B."/>
            <person name="Lu D."/>
            <person name="Skrede I."/>
            <person name="Drula E."/>
            <person name="Henrissat B."/>
            <person name="Morin E."/>
            <person name="Kohler A."/>
            <person name="Barry K."/>
            <person name="LaButti K."/>
            <person name="Morin E."/>
            <person name="Salamov A."/>
            <person name="Lipzen A."/>
            <person name="Mereny Z."/>
            <person name="Hegedus B."/>
            <person name="Baldrian P."/>
            <person name="Stursova M."/>
            <person name="Weitz H."/>
            <person name="Taylor A."/>
            <person name="Grigoriev I.V."/>
            <person name="Nagy L.G."/>
            <person name="Martin F."/>
            <person name="Kauserud H."/>
        </authorList>
    </citation>
    <scope>NUCLEOTIDE SEQUENCE</scope>
    <source>
        <strain evidence="1">9284</strain>
    </source>
</reference>
<accession>A0AAD7FDE0</accession>
<evidence type="ECO:0000313" key="1">
    <source>
        <dbReference type="EMBL" id="KAJ7617247.1"/>
    </source>
</evidence>
<dbReference type="Proteomes" id="UP001221142">
    <property type="component" value="Unassembled WGS sequence"/>
</dbReference>
<proteinExistence type="predicted"/>
<sequence>MVKIRLAQELWDEIIDCLAARPSGVGHLAVLRSASLINRSCVGRAQSYIFYSISLGVGQSAETVAARLRLLMTLSPHLIQYVHKLEIQGGGIQVWAAIAAIPWSHVDQLILNRVGGSSIIIERIGVLAGLRSLRSLILRSIVEWEVSDYSDVIRRATGVRKITFVQCGIHRPKTPWARDGTVARPTYLGLSPASPILSLLFLAEFPVDLSQLAHIHCTGFTDPRINTFLRRISGTVTRISVNGRDQVLTAFDVTALPLLTQLDVFDAHQPFNRLLSSLPKKNRISVITLITYGLMYDARELESLLLGGTLPNLQNVNVQVLERPPEIEARNPTPPRSKTMRDCQVAFPRLYSMGLLSVEFVSYYEQPLIL</sequence>
<dbReference type="EMBL" id="JARKIF010000021">
    <property type="protein sequence ID" value="KAJ7617247.1"/>
    <property type="molecule type" value="Genomic_DNA"/>
</dbReference>
<organism evidence="1 2">
    <name type="scientific">Roridomyces roridus</name>
    <dbReference type="NCBI Taxonomy" id="1738132"/>
    <lineage>
        <taxon>Eukaryota</taxon>
        <taxon>Fungi</taxon>
        <taxon>Dikarya</taxon>
        <taxon>Basidiomycota</taxon>
        <taxon>Agaricomycotina</taxon>
        <taxon>Agaricomycetes</taxon>
        <taxon>Agaricomycetidae</taxon>
        <taxon>Agaricales</taxon>
        <taxon>Marasmiineae</taxon>
        <taxon>Mycenaceae</taxon>
        <taxon>Roridomyces</taxon>
    </lineage>
</organism>
<name>A0AAD7FDE0_9AGAR</name>
<keyword evidence="2" id="KW-1185">Reference proteome</keyword>
<gene>
    <name evidence="1" type="ORF">FB45DRAFT_933727</name>
</gene>